<comment type="caution">
    <text evidence="3">The sequence shown here is derived from an EMBL/GenBank/DDBJ whole genome shotgun (WGS) entry which is preliminary data.</text>
</comment>
<dbReference type="RefSeq" id="WP_128388844.1">
    <property type="nucleotide sequence ID" value="NZ_SBII01000002.1"/>
</dbReference>
<organism evidence="3 4">
    <name type="scientific">Flavobacterium cerinum</name>
    <dbReference type="NCBI Taxonomy" id="2502784"/>
    <lineage>
        <taxon>Bacteria</taxon>
        <taxon>Pseudomonadati</taxon>
        <taxon>Bacteroidota</taxon>
        <taxon>Flavobacteriia</taxon>
        <taxon>Flavobacteriales</taxon>
        <taxon>Flavobacteriaceae</taxon>
        <taxon>Flavobacterium</taxon>
    </lineage>
</organism>
<gene>
    <name evidence="3" type="ORF">EPI11_04990</name>
</gene>
<evidence type="ECO:0000313" key="4">
    <source>
        <dbReference type="Proteomes" id="UP000287527"/>
    </source>
</evidence>
<dbReference type="EMBL" id="SBII01000002">
    <property type="protein sequence ID" value="RWX02575.1"/>
    <property type="molecule type" value="Genomic_DNA"/>
</dbReference>
<protein>
    <recommendedName>
        <fullName evidence="2">Lipocalin-like domain-containing protein</fullName>
    </recommendedName>
</protein>
<dbReference type="AlphaFoldDB" id="A0A3S3RL49"/>
<keyword evidence="4" id="KW-1185">Reference proteome</keyword>
<dbReference type="Pfam" id="PF13648">
    <property type="entry name" value="Lipocalin_4"/>
    <property type="match status" value="1"/>
</dbReference>
<proteinExistence type="predicted"/>
<dbReference type="OrthoDB" id="1143855at2"/>
<keyword evidence="1" id="KW-0732">Signal</keyword>
<feature type="chain" id="PRO_5018523631" description="Lipocalin-like domain-containing protein" evidence="1">
    <location>
        <begin position="23"/>
        <end position="139"/>
    </location>
</feature>
<feature type="signal peptide" evidence="1">
    <location>
        <begin position="1"/>
        <end position="22"/>
    </location>
</feature>
<reference evidence="3 4" key="1">
    <citation type="submission" date="2019-01" db="EMBL/GenBank/DDBJ databases">
        <title>Flavobacterium sp. nov.,isolated from freshwater.</title>
        <authorList>
            <person name="Zhang R."/>
            <person name="Du Z.-J."/>
        </authorList>
    </citation>
    <scope>NUCLEOTIDE SEQUENCE [LARGE SCALE GENOMIC DNA]</scope>
    <source>
        <strain evidence="3 4">1E403</strain>
    </source>
</reference>
<name>A0A3S3RL49_9FLAO</name>
<dbReference type="PROSITE" id="PS51257">
    <property type="entry name" value="PROKAR_LIPOPROTEIN"/>
    <property type="match status" value="1"/>
</dbReference>
<evidence type="ECO:0000256" key="1">
    <source>
        <dbReference type="SAM" id="SignalP"/>
    </source>
</evidence>
<dbReference type="InterPro" id="IPR024311">
    <property type="entry name" value="Lipocalin-like"/>
</dbReference>
<feature type="domain" description="Lipocalin-like" evidence="2">
    <location>
        <begin position="29"/>
        <end position="120"/>
    </location>
</feature>
<sequence length="139" mass="16078">MKKTILLLFVSIVALSCGNSISEADLAKLNGYWEIETAVMPDGSEKEYKINTTIDFFELKGKTGFRKKVMPQFDGSYRMNDLSEKISIVQDSGKTYVSYVTDYAKWKEEIVELNDKKLVLKNNHDMEYHYKKPEPFTVK</sequence>
<accession>A0A3S3RL49</accession>
<evidence type="ECO:0000313" key="3">
    <source>
        <dbReference type="EMBL" id="RWX02575.1"/>
    </source>
</evidence>
<dbReference type="Proteomes" id="UP000287527">
    <property type="component" value="Unassembled WGS sequence"/>
</dbReference>
<evidence type="ECO:0000259" key="2">
    <source>
        <dbReference type="Pfam" id="PF13648"/>
    </source>
</evidence>